<dbReference type="InterPro" id="IPR036388">
    <property type="entry name" value="WH-like_DNA-bd_sf"/>
</dbReference>
<evidence type="ECO:0000256" key="2">
    <source>
        <dbReference type="ARBA" id="ARBA00023125"/>
    </source>
</evidence>
<dbReference type="SMART" id="SM00421">
    <property type="entry name" value="HTH_LUXR"/>
    <property type="match status" value="1"/>
</dbReference>
<keyword evidence="4" id="KW-0472">Membrane</keyword>
<comment type="caution">
    <text evidence="6">The sequence shown here is derived from an EMBL/GenBank/DDBJ whole genome shotgun (WGS) entry which is preliminary data.</text>
</comment>
<dbReference type="Proteomes" id="UP000645390">
    <property type="component" value="Unassembled WGS sequence"/>
</dbReference>
<evidence type="ECO:0000313" key="7">
    <source>
        <dbReference type="Proteomes" id="UP000645390"/>
    </source>
</evidence>
<dbReference type="EMBL" id="BMDJ01000016">
    <property type="protein sequence ID" value="GGI29324.1"/>
    <property type="molecule type" value="Genomic_DNA"/>
</dbReference>
<accession>A0ABQ2BPC9</accession>
<reference evidence="7" key="1">
    <citation type="journal article" date="2019" name="Int. J. Syst. Evol. Microbiol.">
        <title>The Global Catalogue of Microorganisms (GCM) 10K type strain sequencing project: providing services to taxonomists for standard genome sequencing and annotation.</title>
        <authorList>
            <consortium name="The Broad Institute Genomics Platform"/>
            <consortium name="The Broad Institute Genome Sequencing Center for Infectious Disease"/>
            <person name="Wu L."/>
            <person name="Ma J."/>
        </authorList>
    </citation>
    <scope>NUCLEOTIDE SEQUENCE [LARGE SCALE GENOMIC DNA]</scope>
    <source>
        <strain evidence="7">CCM 8939</strain>
    </source>
</reference>
<feature type="transmembrane region" description="Helical" evidence="4">
    <location>
        <begin position="36"/>
        <end position="54"/>
    </location>
</feature>
<dbReference type="PROSITE" id="PS50043">
    <property type="entry name" value="HTH_LUXR_2"/>
    <property type="match status" value="1"/>
</dbReference>
<dbReference type="RefSeq" id="WP_188417383.1">
    <property type="nucleotide sequence ID" value="NZ_BMDJ01000016.1"/>
</dbReference>
<dbReference type="Pfam" id="PF00196">
    <property type="entry name" value="GerE"/>
    <property type="match status" value="1"/>
</dbReference>
<dbReference type="CDD" id="cd06170">
    <property type="entry name" value="LuxR_C_like"/>
    <property type="match status" value="1"/>
</dbReference>
<evidence type="ECO:0000256" key="3">
    <source>
        <dbReference type="ARBA" id="ARBA00023163"/>
    </source>
</evidence>
<name>A0ABQ2BPC9_9SPHI</name>
<protein>
    <submittedName>
        <fullName evidence="6">Helix-turn-helix transcriptional regulator</fullName>
    </submittedName>
</protein>
<dbReference type="Gene3D" id="1.10.10.10">
    <property type="entry name" value="Winged helix-like DNA-binding domain superfamily/Winged helix DNA-binding domain"/>
    <property type="match status" value="1"/>
</dbReference>
<feature type="transmembrane region" description="Helical" evidence="4">
    <location>
        <begin position="7"/>
        <end position="30"/>
    </location>
</feature>
<keyword evidence="2" id="KW-0238">DNA-binding</keyword>
<evidence type="ECO:0000313" key="6">
    <source>
        <dbReference type="EMBL" id="GGI29324.1"/>
    </source>
</evidence>
<keyword evidence="3" id="KW-0804">Transcription</keyword>
<keyword evidence="4" id="KW-0812">Transmembrane</keyword>
<gene>
    <name evidence="6" type="ORF">GCM10008119_37060</name>
</gene>
<feature type="domain" description="HTH luxR-type" evidence="5">
    <location>
        <begin position="83"/>
        <end position="148"/>
    </location>
</feature>
<evidence type="ECO:0000256" key="1">
    <source>
        <dbReference type="ARBA" id="ARBA00023015"/>
    </source>
</evidence>
<dbReference type="InterPro" id="IPR000792">
    <property type="entry name" value="Tscrpt_reg_LuxR_C"/>
</dbReference>
<keyword evidence="1" id="KW-0805">Transcription regulation</keyword>
<keyword evidence="7" id="KW-1185">Reference proteome</keyword>
<evidence type="ECO:0000256" key="4">
    <source>
        <dbReference type="SAM" id="Phobius"/>
    </source>
</evidence>
<proteinExistence type="predicted"/>
<dbReference type="SUPFAM" id="SSF46894">
    <property type="entry name" value="C-terminal effector domain of the bipartite response regulators"/>
    <property type="match status" value="1"/>
</dbReference>
<keyword evidence="4" id="KW-1133">Transmembrane helix</keyword>
<evidence type="ECO:0000259" key="5">
    <source>
        <dbReference type="PROSITE" id="PS50043"/>
    </source>
</evidence>
<organism evidence="6 7">
    <name type="scientific">Pedobacter mendelii</name>
    <dbReference type="NCBI Taxonomy" id="1908240"/>
    <lineage>
        <taxon>Bacteria</taxon>
        <taxon>Pseudomonadati</taxon>
        <taxon>Bacteroidota</taxon>
        <taxon>Sphingobacteriia</taxon>
        <taxon>Sphingobacteriales</taxon>
        <taxon>Sphingobacteriaceae</taxon>
        <taxon>Pedobacter</taxon>
    </lineage>
</organism>
<dbReference type="PRINTS" id="PR00038">
    <property type="entry name" value="HTHLUXR"/>
</dbReference>
<dbReference type="InterPro" id="IPR016032">
    <property type="entry name" value="Sig_transdc_resp-reg_C-effctor"/>
</dbReference>
<dbReference type="PANTHER" id="PTHR44688">
    <property type="entry name" value="DNA-BINDING TRANSCRIPTIONAL ACTIVATOR DEVR_DOSR"/>
    <property type="match status" value="1"/>
</dbReference>
<sequence>MKNKNTILYGISLAAMLFLLKWIELRFIIINHAFEIYAGLIALIFTALGIWLSLKLTKPKVKILIVEKEIYLEKSTDFILNQKELHKLNLSKREIEVLELMASGLSNKEIALQLFVSLNTVKTHTSKLFEKMEVKRRTQAVEMAKRLNIIR</sequence>
<dbReference type="PANTHER" id="PTHR44688:SF16">
    <property type="entry name" value="DNA-BINDING TRANSCRIPTIONAL ACTIVATOR DEVR_DOSR"/>
    <property type="match status" value="1"/>
</dbReference>